<accession>A0A7N0T6K6</accession>
<evidence type="ECO:0000256" key="2">
    <source>
        <dbReference type="ARBA" id="ARBA00022723"/>
    </source>
</evidence>
<dbReference type="FunFam" id="1.10.10.60:FF:000257">
    <property type="entry name" value="Zinc-finger homeodomain protein 2"/>
    <property type="match status" value="1"/>
</dbReference>
<dbReference type="PROSITE" id="PS51523">
    <property type="entry name" value="ZF_HD_DIMER"/>
    <property type="match status" value="1"/>
</dbReference>
<evidence type="ECO:0000256" key="6">
    <source>
        <dbReference type="ARBA" id="ARBA00023125"/>
    </source>
</evidence>
<keyword evidence="7" id="KW-0371">Homeobox</keyword>
<evidence type="ECO:0000259" key="11">
    <source>
        <dbReference type="PROSITE" id="PS51523"/>
    </source>
</evidence>
<dbReference type="Gene3D" id="1.10.10.60">
    <property type="entry name" value="Homeodomain-like"/>
    <property type="match status" value="1"/>
</dbReference>
<keyword evidence="4" id="KW-0862">Zinc</keyword>
<name>A0A7N0T6K6_KALFE</name>
<feature type="region of interest" description="Disordered" evidence="10">
    <location>
        <begin position="254"/>
        <end position="285"/>
    </location>
</feature>
<dbReference type="SUPFAM" id="SSF46689">
    <property type="entry name" value="Homeodomain-like"/>
    <property type="match status" value="1"/>
</dbReference>
<feature type="compositionally biased region" description="Low complexity" evidence="10">
    <location>
        <begin position="258"/>
        <end position="278"/>
    </location>
</feature>
<dbReference type="GO" id="GO:0000976">
    <property type="term" value="F:transcription cis-regulatory region binding"/>
    <property type="evidence" value="ECO:0007669"/>
    <property type="project" value="TreeGrafter"/>
</dbReference>
<dbReference type="InterPro" id="IPR006456">
    <property type="entry name" value="ZF_HD_homeobox_Cys/His_dimer"/>
</dbReference>
<dbReference type="Gramene" id="Kaladp0024s0506.1.v1.1">
    <property type="protein sequence ID" value="Kaladp0024s0506.1.v1.1.CDS.1"/>
    <property type="gene ID" value="Kaladp0024s0506.v1.1"/>
</dbReference>
<dbReference type="GO" id="GO:0008270">
    <property type="term" value="F:zinc ion binding"/>
    <property type="evidence" value="ECO:0007669"/>
    <property type="project" value="UniProtKB-KW"/>
</dbReference>
<dbReference type="PANTHER" id="PTHR31948">
    <property type="entry name" value="ZINC-FINGER HOMEODOMAIN PROTEIN 2"/>
    <property type="match status" value="1"/>
</dbReference>
<keyword evidence="13" id="KW-1185">Reference proteome</keyword>
<dbReference type="NCBIfam" id="TIGR01566">
    <property type="entry name" value="ZF_HD_prot_N"/>
    <property type="match status" value="1"/>
</dbReference>
<evidence type="ECO:0000256" key="5">
    <source>
        <dbReference type="ARBA" id="ARBA00023015"/>
    </source>
</evidence>
<reference evidence="12" key="1">
    <citation type="submission" date="2021-01" db="UniProtKB">
        <authorList>
            <consortium name="EnsemblPlants"/>
        </authorList>
    </citation>
    <scope>IDENTIFICATION</scope>
</reference>
<evidence type="ECO:0000256" key="10">
    <source>
        <dbReference type="SAM" id="MobiDB-lite"/>
    </source>
</evidence>
<dbReference type="Pfam" id="PF04770">
    <property type="entry name" value="ZF-HD_dimer"/>
    <property type="match status" value="1"/>
</dbReference>
<evidence type="ECO:0000313" key="13">
    <source>
        <dbReference type="Proteomes" id="UP000594263"/>
    </source>
</evidence>
<keyword evidence="3" id="KW-0863">Zinc-finger</keyword>
<keyword evidence="6" id="KW-0238">DNA-binding</keyword>
<dbReference type="AlphaFoldDB" id="A0A7N0T6K6"/>
<feature type="region of interest" description="Disordered" evidence="10">
    <location>
        <begin position="1"/>
        <end position="40"/>
    </location>
</feature>
<feature type="domain" description="ZF-HD dimerization-type" evidence="11">
    <location>
        <begin position="76"/>
        <end position="125"/>
    </location>
</feature>
<proteinExistence type="predicted"/>
<evidence type="ECO:0000256" key="1">
    <source>
        <dbReference type="ARBA" id="ARBA00004123"/>
    </source>
</evidence>
<dbReference type="GO" id="GO:0005634">
    <property type="term" value="C:nucleus"/>
    <property type="evidence" value="ECO:0007669"/>
    <property type="project" value="UniProtKB-SubCell"/>
</dbReference>
<dbReference type="NCBIfam" id="TIGR01565">
    <property type="entry name" value="homeo_ZF_HD"/>
    <property type="match status" value="1"/>
</dbReference>
<keyword evidence="9" id="KW-0539">Nucleus</keyword>
<dbReference type="EnsemblPlants" id="Kaladp0024s0506.1.v1.1">
    <property type="protein sequence ID" value="Kaladp0024s0506.1.v1.1.CDS.1"/>
    <property type="gene ID" value="Kaladp0024s0506.v1.1"/>
</dbReference>
<dbReference type="GO" id="GO:0050793">
    <property type="term" value="P:regulation of developmental process"/>
    <property type="evidence" value="ECO:0007669"/>
    <property type="project" value="TreeGrafter"/>
</dbReference>
<keyword evidence="2" id="KW-0479">Metal-binding</keyword>
<feature type="compositionally biased region" description="Polar residues" evidence="10">
    <location>
        <begin position="175"/>
        <end position="184"/>
    </location>
</feature>
<organism evidence="12 13">
    <name type="scientific">Kalanchoe fedtschenkoi</name>
    <name type="common">Lavender scallops</name>
    <name type="synonym">South American air plant</name>
    <dbReference type="NCBI Taxonomy" id="63787"/>
    <lineage>
        <taxon>Eukaryota</taxon>
        <taxon>Viridiplantae</taxon>
        <taxon>Streptophyta</taxon>
        <taxon>Embryophyta</taxon>
        <taxon>Tracheophyta</taxon>
        <taxon>Spermatophyta</taxon>
        <taxon>Magnoliopsida</taxon>
        <taxon>eudicotyledons</taxon>
        <taxon>Gunneridae</taxon>
        <taxon>Pentapetalae</taxon>
        <taxon>Saxifragales</taxon>
        <taxon>Crassulaceae</taxon>
        <taxon>Kalanchoe</taxon>
    </lineage>
</organism>
<dbReference type="OMA" id="ACRYREC"/>
<evidence type="ECO:0000256" key="9">
    <source>
        <dbReference type="ARBA" id="ARBA00023242"/>
    </source>
</evidence>
<dbReference type="PANTHER" id="PTHR31948:SF140">
    <property type="entry name" value="ZINC-FINGER HOMEODOMAIN PROTEIN 2"/>
    <property type="match status" value="1"/>
</dbReference>
<feature type="region of interest" description="Disordered" evidence="10">
    <location>
        <begin position="167"/>
        <end position="198"/>
    </location>
</feature>
<dbReference type="Proteomes" id="UP000594263">
    <property type="component" value="Unplaced"/>
</dbReference>
<sequence length="285" mass="31330">MEFDDHHHREEEEEEEASDEMMMGNDRNISGGGGGGEVGNSLSRVRMAEAFSQVQIQPTPTMIVPPPPPLAARPRYRECLKNHAVSVMGHAVDGCGEFMPGGPDGSLAALKCAACGCHRNFHRKEEVPVVYTHTPHLTHHQTPPGAFASYYRTSPSGYLQLGAPRARSLALPPSSGGNDDVSNPNGGGRASSDGKKRFRTKFTAEQKQQMLAMAERIGWRIQRGVEELVQQFCHEAAVKRHVFKVWMHNNKHTLGRISSTHPNTNTTNNNHSNGGASNRQHQLMN</sequence>
<evidence type="ECO:0000313" key="12">
    <source>
        <dbReference type="EnsemblPlants" id="Kaladp0024s0506.1.v1.1.CDS.1"/>
    </source>
</evidence>
<dbReference type="InterPro" id="IPR009057">
    <property type="entry name" value="Homeodomain-like_sf"/>
</dbReference>
<comment type="subcellular location">
    <subcellularLocation>
        <location evidence="1">Nucleus</location>
    </subcellularLocation>
</comment>
<evidence type="ECO:0000256" key="7">
    <source>
        <dbReference type="ARBA" id="ARBA00023155"/>
    </source>
</evidence>
<dbReference type="InterPro" id="IPR006455">
    <property type="entry name" value="Homeodomain_ZF_HD"/>
</dbReference>
<evidence type="ECO:0000256" key="8">
    <source>
        <dbReference type="ARBA" id="ARBA00023163"/>
    </source>
</evidence>
<evidence type="ECO:0000256" key="4">
    <source>
        <dbReference type="ARBA" id="ARBA00022833"/>
    </source>
</evidence>
<keyword evidence="5" id="KW-0805">Transcription regulation</keyword>
<evidence type="ECO:0000256" key="3">
    <source>
        <dbReference type="ARBA" id="ARBA00022771"/>
    </source>
</evidence>
<keyword evidence="8" id="KW-0804">Transcription</keyword>
<protein>
    <recommendedName>
        <fullName evidence="11">ZF-HD dimerization-type domain-containing protein</fullName>
    </recommendedName>
</protein>
<feature type="compositionally biased region" description="Basic and acidic residues" evidence="10">
    <location>
        <begin position="1"/>
        <end position="10"/>
    </location>
</feature>
<dbReference type="GO" id="GO:0003700">
    <property type="term" value="F:DNA-binding transcription factor activity"/>
    <property type="evidence" value="ECO:0007669"/>
    <property type="project" value="TreeGrafter"/>
</dbReference>